<sequence>MSHNYVVFGGIGGKKNDVIMAHDCNKNKGDNWKYIWRCGHLKTVKYFFNSLKSGFLTILSAPTQRPNKCFYYAPEYNLNRFEVAQEHQRPEHTTIRKDEEYVKGWKKGEIALPYEFHDLNAVHILPLVDLGRLLVVLVARSIELSNTQYSLLLENEGRLLNLGSEWIGARVQYHKRAVCFSEMLASDDFEYTDYWGMYKDECEYFINAFASNDRIYLQSYVFDTTFELEMDFENIEIRYNQLYENNKIHVSSNPYFVFHDDVFPTYVKNQVSQKKFSRQAENKMTIVPDNYFVSLAFFDHISTFELESEGAYIISFVLKIDNKILLSPGKILELQFTDGKTMLSVEFISDGGVQYRSCFIVDQIIDDKIMSNEERSFFVKLDFETFSITVNDADKNWRNQKDYKFNISDTDEFNKKAIKIYKYDQGTAIKNLVINRAGMSEDNILLIIEKIIGQSYLADGNRDDEEYFLISGDLSYVEKATLAAMPKSALHAVFKGHYPASSRCFSLAYQKSADCRNFLQI</sequence>
<accession>E4X2C0</accession>
<dbReference type="InParanoid" id="E4X2C0"/>
<organism evidence="1">
    <name type="scientific">Oikopleura dioica</name>
    <name type="common">Tunicate</name>
    <dbReference type="NCBI Taxonomy" id="34765"/>
    <lineage>
        <taxon>Eukaryota</taxon>
        <taxon>Metazoa</taxon>
        <taxon>Chordata</taxon>
        <taxon>Tunicata</taxon>
        <taxon>Appendicularia</taxon>
        <taxon>Copelata</taxon>
        <taxon>Oikopleuridae</taxon>
        <taxon>Oikopleura</taxon>
    </lineage>
</organism>
<evidence type="ECO:0000313" key="2">
    <source>
        <dbReference type="Proteomes" id="UP000001307"/>
    </source>
</evidence>
<name>E4X2C0_OIKDI</name>
<dbReference type="AlphaFoldDB" id="E4X2C0"/>
<dbReference type="Proteomes" id="UP000001307">
    <property type="component" value="Unassembled WGS sequence"/>
</dbReference>
<keyword evidence="2" id="KW-1185">Reference proteome</keyword>
<proteinExistence type="predicted"/>
<evidence type="ECO:0000313" key="1">
    <source>
        <dbReference type="EMBL" id="CBY07423.1"/>
    </source>
</evidence>
<protein>
    <submittedName>
        <fullName evidence="1">Uncharacterized protein</fullName>
    </submittedName>
</protein>
<dbReference type="EMBL" id="FN653022">
    <property type="protein sequence ID" value="CBY07423.1"/>
    <property type="molecule type" value="Genomic_DNA"/>
</dbReference>
<reference evidence="1" key="1">
    <citation type="journal article" date="2010" name="Science">
        <title>Plasticity of animal genome architecture unmasked by rapid evolution of a pelagic tunicate.</title>
        <authorList>
            <person name="Denoeud F."/>
            <person name="Henriet S."/>
            <person name="Mungpakdee S."/>
            <person name="Aury J.M."/>
            <person name="Da Silva C."/>
            <person name="Brinkmann H."/>
            <person name="Mikhaleva J."/>
            <person name="Olsen L.C."/>
            <person name="Jubin C."/>
            <person name="Canestro C."/>
            <person name="Bouquet J.M."/>
            <person name="Danks G."/>
            <person name="Poulain J."/>
            <person name="Campsteijn C."/>
            <person name="Adamski M."/>
            <person name="Cross I."/>
            <person name="Yadetie F."/>
            <person name="Muffato M."/>
            <person name="Louis A."/>
            <person name="Butcher S."/>
            <person name="Tsagkogeorga G."/>
            <person name="Konrad A."/>
            <person name="Singh S."/>
            <person name="Jensen M.F."/>
            <person name="Cong E.H."/>
            <person name="Eikeseth-Otteraa H."/>
            <person name="Noel B."/>
            <person name="Anthouard V."/>
            <person name="Porcel B.M."/>
            <person name="Kachouri-Lafond R."/>
            <person name="Nishino A."/>
            <person name="Ugolini M."/>
            <person name="Chourrout P."/>
            <person name="Nishida H."/>
            <person name="Aasland R."/>
            <person name="Huzurbazar S."/>
            <person name="Westhof E."/>
            <person name="Delsuc F."/>
            <person name="Lehrach H."/>
            <person name="Reinhardt R."/>
            <person name="Weissenbach J."/>
            <person name="Roy S.W."/>
            <person name="Artiguenave F."/>
            <person name="Postlethwait J.H."/>
            <person name="Manak J.R."/>
            <person name="Thompson E.M."/>
            <person name="Jaillon O."/>
            <person name="Du Pasquier L."/>
            <person name="Boudinot P."/>
            <person name="Liberles D.A."/>
            <person name="Volff J.N."/>
            <person name="Philippe H."/>
            <person name="Lenhard B."/>
            <person name="Roest Crollius H."/>
            <person name="Wincker P."/>
            <person name="Chourrout D."/>
        </authorList>
    </citation>
    <scope>NUCLEOTIDE SEQUENCE [LARGE SCALE GENOMIC DNA]</scope>
</reference>
<gene>
    <name evidence="1" type="ORF">GSOID_T00017103001</name>
</gene>